<dbReference type="Pfam" id="PF18975">
    <property type="entry name" value="DUF5711"/>
    <property type="match status" value="1"/>
</dbReference>
<reference evidence="2" key="1">
    <citation type="submission" date="2022-11" db="EMBL/GenBank/DDBJ databases">
        <title>Lacrimispora xylanolytica sy1, complete genome.</title>
        <authorList>
            <person name="Choi S."/>
        </authorList>
    </citation>
    <scope>NUCLEOTIDE SEQUENCE</scope>
    <source>
        <strain evidence="2">Sy1</strain>
    </source>
</reference>
<sequence length="424" mass="47441">MSEWNSMNREIKKNQLRRQIVQTSVSNDESSEEIIKKARTKVRKKRLRIFLVVFGLLAAGGIGAFQYFSLYHYTNYGIVWSKELNEGSYEGYLDFGSNVLKYSRDGASYLDAQGKEVWIQSYEMKSPRAVVSGDYAAIADLQGNSIYIFDKAGKTGVATTVLPIVKATVSSHGVVAAILEDSAANYIYFFKQDGSALDVKIKALLGGDSGYPVDISLSPDGTQLMGAYAYLKNGTLNGRVAFHNFAEIGKSVPDRLVGGFDEPYDAALVAQVHFLDDTYSCAFADNSVSFYSTRNALSPELVKQIPIKEEIKSVFYSKKYVGLIVDNPEGENPYRLEVYRPDGKQVFSRVFQYQYTNADIDGEHVFLYNEDSCRVYNMSGRLKFSGTFDFPVTKIRNGRFPNTLIVTGPKNMKEIRLQIGGQYQ</sequence>
<accession>A0ABY7AED8</accession>
<gene>
    <name evidence="2" type="ORF">OW255_20470</name>
</gene>
<dbReference type="SUPFAM" id="SSF50969">
    <property type="entry name" value="YVTN repeat-like/Quinoprotein amine dehydrogenase"/>
    <property type="match status" value="1"/>
</dbReference>
<keyword evidence="1" id="KW-0472">Membrane</keyword>
<dbReference type="InterPro" id="IPR043765">
    <property type="entry name" value="DUF5711"/>
</dbReference>
<keyword evidence="1" id="KW-0812">Transmembrane</keyword>
<organism evidence="2 3">
    <name type="scientific">Lacrimispora xylanolytica</name>
    <dbReference type="NCBI Taxonomy" id="29375"/>
    <lineage>
        <taxon>Bacteria</taxon>
        <taxon>Bacillati</taxon>
        <taxon>Bacillota</taxon>
        <taxon>Clostridia</taxon>
        <taxon>Lachnospirales</taxon>
        <taxon>Lachnospiraceae</taxon>
        <taxon>Lacrimispora</taxon>
    </lineage>
</organism>
<evidence type="ECO:0000313" key="3">
    <source>
        <dbReference type="Proteomes" id="UP001163115"/>
    </source>
</evidence>
<dbReference type="EMBL" id="CP113524">
    <property type="protein sequence ID" value="WAJ23892.1"/>
    <property type="molecule type" value="Genomic_DNA"/>
</dbReference>
<keyword evidence="1" id="KW-1133">Transmembrane helix</keyword>
<dbReference type="Proteomes" id="UP001163115">
    <property type="component" value="Chromosome"/>
</dbReference>
<keyword evidence="3" id="KW-1185">Reference proteome</keyword>
<name>A0ABY7AED8_9FIRM</name>
<evidence type="ECO:0000256" key="1">
    <source>
        <dbReference type="SAM" id="Phobius"/>
    </source>
</evidence>
<dbReference type="RefSeq" id="WP_268115180.1">
    <property type="nucleotide sequence ID" value="NZ_CP113524.1"/>
</dbReference>
<dbReference type="InterPro" id="IPR011044">
    <property type="entry name" value="Quino_amine_DH_bsu"/>
</dbReference>
<evidence type="ECO:0000313" key="2">
    <source>
        <dbReference type="EMBL" id="WAJ23892.1"/>
    </source>
</evidence>
<feature type="transmembrane region" description="Helical" evidence="1">
    <location>
        <begin position="47"/>
        <end position="68"/>
    </location>
</feature>
<proteinExistence type="predicted"/>
<protein>
    <submittedName>
        <fullName evidence="2">DUF5711 family protein</fullName>
    </submittedName>
</protein>